<protein>
    <submittedName>
        <fullName evidence="2">Phage Mu protein F like protein</fullName>
    </submittedName>
</protein>
<dbReference type="EMBL" id="CAADFZ010000002">
    <property type="protein sequence ID" value="VFK58210.1"/>
    <property type="molecule type" value="Genomic_DNA"/>
</dbReference>
<dbReference type="Pfam" id="PF04233">
    <property type="entry name" value="Phage_Mu_F"/>
    <property type="match status" value="1"/>
</dbReference>
<evidence type="ECO:0000259" key="1">
    <source>
        <dbReference type="Pfam" id="PF04233"/>
    </source>
</evidence>
<gene>
    <name evidence="2" type="ORF">BECKUNK1418G_GA0071005_100248</name>
    <name evidence="3" type="ORF">BECKUNK1418H_GA0071006_100148</name>
</gene>
<accession>A0A450ZWN4</accession>
<sequence length="237" mass="26869">MIAEPSAQVGAIPFPEQIAFFREKIDLPTNTWADLYATEHEYCFGVAGAAEETLLSDLRGAVNAAIADNETLGEFRKRFGEIIERTGWDYRGGFDWRTRVIYETNLRQSYFAGREKQMSDPELRRARPFGLYKHGGSRNPRAEHLAWHNLVLPLDDPWWLSHSPMNGWGCHCKKFCVSERDVKRMGLSIARQSPKTVMVEKLVGPIGDQKIVSVPEGIDPGFEYMPGEARLRAQGLL</sequence>
<reference evidence="2" key="1">
    <citation type="submission" date="2019-02" db="EMBL/GenBank/DDBJ databases">
        <authorList>
            <person name="Gruber-Vodicka R. H."/>
            <person name="Seah K. B. B."/>
        </authorList>
    </citation>
    <scope>NUCLEOTIDE SEQUENCE</scope>
    <source>
        <strain evidence="3">BECK_BY19</strain>
        <strain evidence="2">BECK_BY8</strain>
    </source>
</reference>
<feature type="domain" description="Phage head morphogenesis" evidence="1">
    <location>
        <begin position="82"/>
        <end position="173"/>
    </location>
</feature>
<dbReference type="AlphaFoldDB" id="A0A450ZWN4"/>
<evidence type="ECO:0000313" key="2">
    <source>
        <dbReference type="EMBL" id="VFK58210.1"/>
    </source>
</evidence>
<name>A0A450ZWN4_9GAMM</name>
<organism evidence="2">
    <name type="scientific">Candidatus Kentrum sp. UNK</name>
    <dbReference type="NCBI Taxonomy" id="2126344"/>
    <lineage>
        <taxon>Bacteria</taxon>
        <taxon>Pseudomonadati</taxon>
        <taxon>Pseudomonadota</taxon>
        <taxon>Gammaproteobacteria</taxon>
        <taxon>Candidatus Kentrum</taxon>
    </lineage>
</organism>
<dbReference type="EMBL" id="CAADGD010000001">
    <property type="protein sequence ID" value="VFK68315.1"/>
    <property type="molecule type" value="Genomic_DNA"/>
</dbReference>
<evidence type="ECO:0000313" key="3">
    <source>
        <dbReference type="EMBL" id="VFK68315.1"/>
    </source>
</evidence>
<proteinExistence type="predicted"/>
<dbReference type="InterPro" id="IPR006528">
    <property type="entry name" value="Phage_head_morphogenesis_dom"/>
</dbReference>